<dbReference type="InterPro" id="IPR032466">
    <property type="entry name" value="Metal_Hydrolase"/>
</dbReference>
<comment type="caution">
    <text evidence="1">The sequence shown here is derived from an EMBL/GenBank/DDBJ whole genome shotgun (WGS) entry which is preliminary data.</text>
</comment>
<dbReference type="EMBL" id="BNJF01000001">
    <property type="protein sequence ID" value="GHO43994.1"/>
    <property type="molecule type" value="Genomic_DNA"/>
</dbReference>
<proteinExistence type="predicted"/>
<dbReference type="Pfam" id="PF01244">
    <property type="entry name" value="Peptidase_M19"/>
    <property type="match status" value="1"/>
</dbReference>
<reference evidence="1" key="1">
    <citation type="submission" date="2020-10" db="EMBL/GenBank/DDBJ databases">
        <title>Taxonomic study of unclassified bacteria belonging to the class Ktedonobacteria.</title>
        <authorList>
            <person name="Yabe S."/>
            <person name="Wang C.M."/>
            <person name="Zheng Y."/>
            <person name="Sakai Y."/>
            <person name="Cavaletti L."/>
            <person name="Monciardini P."/>
            <person name="Donadio S."/>
        </authorList>
    </citation>
    <scope>NUCLEOTIDE SEQUENCE</scope>
    <source>
        <strain evidence="1">SOSP1-1</strain>
    </source>
</reference>
<dbReference type="PANTHER" id="PTHR10443:SF12">
    <property type="entry name" value="DIPEPTIDASE"/>
    <property type="match status" value="1"/>
</dbReference>
<dbReference type="Gene3D" id="3.20.20.140">
    <property type="entry name" value="Metal-dependent hydrolases"/>
    <property type="match status" value="1"/>
</dbReference>
<protein>
    <submittedName>
        <fullName evidence="1">Peptidase</fullName>
    </submittedName>
</protein>
<dbReference type="Proteomes" id="UP000612362">
    <property type="component" value="Unassembled WGS sequence"/>
</dbReference>
<sequence length="368" mass="40970">MLIIDAHQDIAYNALEWDRDIRRSVYETRKREEGYTGHPAAHPTLGAGGIAMSGLPELRRGGFSLVFATIFCEPLSEVHIPACTQPLTQAYTTAEEAYRIGQAQFAYYQELANEPGVSLVLNQQDLHSHLTSWQVSSPDDPQRPFGIVPLMEGADPIRTPEEAEAWYEQGLRIVGLAWHGTRYSGGTSQPGPLTSAGRDLLKVMERVGLILDMSHSAEESFWQALDLYSGPVMASHSNCRVYTPTDRHLTDDMIRALIERDAVIGMVPGNFFLNGEWKRNHRFPVHLEQVVRHIDHVCQISGDALHVGLGSDIDGGFGRDETPEELDTALDFVKIADILKTSGYKEDDIFNIMGGNWKRFLSRALPAS</sequence>
<dbReference type="InterPro" id="IPR008257">
    <property type="entry name" value="Pept_M19"/>
</dbReference>
<dbReference type="RefSeq" id="WP_220193429.1">
    <property type="nucleotide sequence ID" value="NZ_BNJF01000001.1"/>
</dbReference>
<dbReference type="AlphaFoldDB" id="A0A8J3HUH5"/>
<keyword evidence="2" id="KW-1185">Reference proteome</keyword>
<dbReference type="SUPFAM" id="SSF51556">
    <property type="entry name" value="Metallo-dependent hydrolases"/>
    <property type="match status" value="1"/>
</dbReference>
<dbReference type="PANTHER" id="PTHR10443">
    <property type="entry name" value="MICROSOMAL DIPEPTIDASE"/>
    <property type="match status" value="1"/>
</dbReference>
<dbReference type="GO" id="GO:0070573">
    <property type="term" value="F:metallodipeptidase activity"/>
    <property type="evidence" value="ECO:0007669"/>
    <property type="project" value="InterPro"/>
</dbReference>
<dbReference type="PROSITE" id="PS51365">
    <property type="entry name" value="RENAL_DIPEPTIDASE_2"/>
    <property type="match status" value="1"/>
</dbReference>
<accession>A0A8J3HUH5</accession>
<name>A0A8J3HUH5_9CHLR</name>
<evidence type="ECO:0000313" key="1">
    <source>
        <dbReference type="EMBL" id="GHO43994.1"/>
    </source>
</evidence>
<evidence type="ECO:0000313" key="2">
    <source>
        <dbReference type="Proteomes" id="UP000612362"/>
    </source>
</evidence>
<organism evidence="1 2">
    <name type="scientific">Ktedonospora formicarum</name>
    <dbReference type="NCBI Taxonomy" id="2778364"/>
    <lineage>
        <taxon>Bacteria</taxon>
        <taxon>Bacillati</taxon>
        <taxon>Chloroflexota</taxon>
        <taxon>Ktedonobacteria</taxon>
        <taxon>Ktedonobacterales</taxon>
        <taxon>Ktedonobacteraceae</taxon>
        <taxon>Ktedonospora</taxon>
    </lineage>
</organism>
<gene>
    <name evidence="1" type="ORF">KSX_21570</name>
</gene>
<dbReference type="GO" id="GO:0006508">
    <property type="term" value="P:proteolysis"/>
    <property type="evidence" value="ECO:0007669"/>
    <property type="project" value="InterPro"/>
</dbReference>